<evidence type="ECO:0000313" key="3">
    <source>
        <dbReference type="Proteomes" id="UP000008701"/>
    </source>
</evidence>
<dbReference type="SUPFAM" id="SSF88723">
    <property type="entry name" value="PIN domain-like"/>
    <property type="match status" value="1"/>
</dbReference>
<accession>A1BH43</accession>
<evidence type="ECO:0000313" key="2">
    <source>
        <dbReference type="EMBL" id="ABL65720.1"/>
    </source>
</evidence>
<dbReference type="InterPro" id="IPR029060">
    <property type="entry name" value="PIN-like_dom_sf"/>
</dbReference>
<name>A1BH43_CHLPD</name>
<dbReference type="AlphaFoldDB" id="A1BH43"/>
<dbReference type="Gene3D" id="3.40.50.1010">
    <property type="entry name" value="5'-nuclease"/>
    <property type="match status" value="1"/>
</dbReference>
<organism evidence="2 3">
    <name type="scientific">Chlorobium phaeobacteroides (strain DSM 266 / SMG 266 / 2430)</name>
    <dbReference type="NCBI Taxonomy" id="290317"/>
    <lineage>
        <taxon>Bacteria</taxon>
        <taxon>Pseudomonadati</taxon>
        <taxon>Chlorobiota</taxon>
        <taxon>Chlorobiia</taxon>
        <taxon>Chlorobiales</taxon>
        <taxon>Chlorobiaceae</taxon>
        <taxon>Chlorobium/Pelodictyon group</taxon>
        <taxon>Chlorobium</taxon>
    </lineage>
</organism>
<dbReference type="OrthoDB" id="5624224at2"/>
<reference evidence="2 3" key="1">
    <citation type="submission" date="2006-12" db="EMBL/GenBank/DDBJ databases">
        <title>Complete sequence of Chlorobium phaeobacteroides DSM 266.</title>
        <authorList>
            <consortium name="US DOE Joint Genome Institute"/>
            <person name="Copeland A."/>
            <person name="Lucas S."/>
            <person name="Lapidus A."/>
            <person name="Barry K."/>
            <person name="Detter J.C."/>
            <person name="Glavina del Rio T."/>
            <person name="Hammon N."/>
            <person name="Israni S."/>
            <person name="Pitluck S."/>
            <person name="Goltsman E."/>
            <person name="Schmutz J."/>
            <person name="Larimer F."/>
            <person name="Land M."/>
            <person name="Hauser L."/>
            <person name="Mikhailova N."/>
            <person name="Li T."/>
            <person name="Overmann J."/>
            <person name="Bryant D.A."/>
            <person name="Richardson P."/>
        </authorList>
    </citation>
    <scope>NUCLEOTIDE SEQUENCE [LARGE SCALE GENOMIC DNA]</scope>
    <source>
        <strain evidence="2 3">DSM 266</strain>
    </source>
</reference>
<dbReference type="KEGG" id="cph:Cpha266_1702"/>
<dbReference type="InterPro" id="IPR002716">
    <property type="entry name" value="PIN_dom"/>
</dbReference>
<dbReference type="Pfam" id="PF01850">
    <property type="entry name" value="PIN"/>
    <property type="match status" value="1"/>
</dbReference>
<sequence length="150" mass="17258">MKKIYLDVCTLCRPYDDQTYSRIHLETTAIQLILSAVENNRYQLVWSPVHINEIEATTDEIERVELLYLIERTFNSTDVANVDKITTRTRAEYLTTLGFGIADAAHFAYSEAYQAELITCDDKFAKKSKLIKPAIWVGNPVTFCEKEELL</sequence>
<feature type="domain" description="PIN" evidence="1">
    <location>
        <begin position="43"/>
        <end position="129"/>
    </location>
</feature>
<keyword evidence="3" id="KW-1185">Reference proteome</keyword>
<dbReference type="HOGENOM" id="CLU_111934_0_0_10"/>
<protein>
    <recommendedName>
        <fullName evidence="1">PIN domain-containing protein</fullName>
    </recommendedName>
</protein>
<dbReference type="STRING" id="290317.Cpha266_1702"/>
<proteinExistence type="predicted"/>
<dbReference type="Proteomes" id="UP000008701">
    <property type="component" value="Chromosome"/>
</dbReference>
<dbReference type="RefSeq" id="WP_011745529.1">
    <property type="nucleotide sequence ID" value="NC_008639.1"/>
</dbReference>
<gene>
    <name evidence="2" type="ordered locus">Cpha266_1702</name>
</gene>
<dbReference type="eggNOG" id="COG1848">
    <property type="taxonomic scope" value="Bacteria"/>
</dbReference>
<evidence type="ECO:0000259" key="1">
    <source>
        <dbReference type="Pfam" id="PF01850"/>
    </source>
</evidence>
<dbReference type="EMBL" id="CP000492">
    <property type="protein sequence ID" value="ABL65720.1"/>
    <property type="molecule type" value="Genomic_DNA"/>
</dbReference>